<dbReference type="PANTHER" id="PTHR28142">
    <property type="entry name" value="MITOCHONDRIAL INNER MEMBRANE I-AAA PROTEASE SUPERCOMPLEX SUBUNIT MGR3-RELATED"/>
    <property type="match status" value="1"/>
</dbReference>
<dbReference type="PANTHER" id="PTHR28142:SF1">
    <property type="entry name" value="MITOCHONDRIAL INNER MEMBRANE I-AAA PROTEASE SUPERCOMPLEX SUBUNIT MGR3-RELATED"/>
    <property type="match status" value="1"/>
</dbReference>
<evidence type="ECO:0000313" key="2">
    <source>
        <dbReference type="EMBL" id="KAF9072553.1"/>
    </source>
</evidence>
<comment type="caution">
    <text evidence="2">The sequence shown here is derived from an EMBL/GenBank/DDBJ whole genome shotgun (WGS) entry which is preliminary data.</text>
</comment>
<dbReference type="OrthoDB" id="10050400at2759"/>
<accession>A0A9P5Q0I7</accession>
<reference evidence="2" key="1">
    <citation type="submission" date="2020-11" db="EMBL/GenBank/DDBJ databases">
        <authorList>
            <consortium name="DOE Joint Genome Institute"/>
            <person name="Ahrendt S."/>
            <person name="Riley R."/>
            <person name="Andreopoulos W."/>
            <person name="Labutti K."/>
            <person name="Pangilinan J."/>
            <person name="Ruiz-Duenas F.J."/>
            <person name="Barrasa J.M."/>
            <person name="Sanchez-Garcia M."/>
            <person name="Camarero S."/>
            <person name="Miyauchi S."/>
            <person name="Serrano A."/>
            <person name="Linde D."/>
            <person name="Babiker R."/>
            <person name="Drula E."/>
            <person name="Ayuso-Fernandez I."/>
            <person name="Pacheco R."/>
            <person name="Padilla G."/>
            <person name="Ferreira P."/>
            <person name="Barriuso J."/>
            <person name="Kellner H."/>
            <person name="Castanera R."/>
            <person name="Alfaro M."/>
            <person name="Ramirez L."/>
            <person name="Pisabarro A.G."/>
            <person name="Kuo A."/>
            <person name="Tritt A."/>
            <person name="Lipzen A."/>
            <person name="He G."/>
            <person name="Yan M."/>
            <person name="Ng V."/>
            <person name="Cullen D."/>
            <person name="Martin F."/>
            <person name="Rosso M.-N."/>
            <person name="Henrissat B."/>
            <person name="Hibbett D."/>
            <person name="Martinez A.T."/>
            <person name="Grigoriev I.V."/>
        </authorList>
    </citation>
    <scope>NUCLEOTIDE SEQUENCE</scope>
    <source>
        <strain evidence="2">AH 40177</strain>
    </source>
</reference>
<dbReference type="AlphaFoldDB" id="A0A9P5Q0I7"/>
<proteinExistence type="predicted"/>
<sequence length="398" mass="44978">MYLLRRNGTKLLTRTSLNQSILRPRIATCRPYSTLNSFLSERTRSIFRREPWVIPVLVVGVATSGSLMYLLYKALTLFPPEIRGDLREAIGAKHEGDLVKSEQYFHRAWNTIQTLPLETLGSEPYLKLTGVAVAFAEVLEMSNKYERAYEVYTHALECLQQTEVKETLTGPERLRGVAISSKLGELAKRLKRPRAEEQKWLVWAVEELLRIVKDPSNDDVDYHHPGSQNLPMVPLPPWMTKTDIGAPLEALGSFYAEEGRLDYAMPLYLQAVSLLIPPAPKKTSPEDRCRGAQLMGNLSELIMRNPPTPEILHQAEAWASQALANTKKARQETRKPIEKCEEVYAAALFNLATFRDMAGDKKVARELYRDGLEQARSIGMSEGIVEASRALSRLDIEK</sequence>
<organism evidence="2 3">
    <name type="scientific">Rhodocollybia butyracea</name>
    <dbReference type="NCBI Taxonomy" id="206335"/>
    <lineage>
        <taxon>Eukaryota</taxon>
        <taxon>Fungi</taxon>
        <taxon>Dikarya</taxon>
        <taxon>Basidiomycota</taxon>
        <taxon>Agaricomycotina</taxon>
        <taxon>Agaricomycetes</taxon>
        <taxon>Agaricomycetidae</taxon>
        <taxon>Agaricales</taxon>
        <taxon>Marasmiineae</taxon>
        <taxon>Omphalotaceae</taxon>
        <taxon>Rhodocollybia</taxon>
    </lineage>
</organism>
<feature type="transmembrane region" description="Helical" evidence="1">
    <location>
        <begin position="52"/>
        <end position="72"/>
    </location>
</feature>
<evidence type="ECO:0000256" key="1">
    <source>
        <dbReference type="SAM" id="Phobius"/>
    </source>
</evidence>
<dbReference type="InterPro" id="IPR011990">
    <property type="entry name" value="TPR-like_helical_dom_sf"/>
</dbReference>
<dbReference type="Proteomes" id="UP000772434">
    <property type="component" value="Unassembled WGS sequence"/>
</dbReference>
<evidence type="ECO:0000313" key="3">
    <source>
        <dbReference type="Proteomes" id="UP000772434"/>
    </source>
</evidence>
<dbReference type="Gene3D" id="1.25.40.10">
    <property type="entry name" value="Tetratricopeptide repeat domain"/>
    <property type="match status" value="1"/>
</dbReference>
<dbReference type="EMBL" id="JADNRY010000023">
    <property type="protein sequence ID" value="KAF9072553.1"/>
    <property type="molecule type" value="Genomic_DNA"/>
</dbReference>
<keyword evidence="1" id="KW-0472">Membrane</keyword>
<gene>
    <name evidence="2" type="ORF">BDP27DRAFT_1320143</name>
</gene>
<keyword evidence="1" id="KW-0812">Transmembrane</keyword>
<dbReference type="InterPro" id="IPR040201">
    <property type="entry name" value="Mrg3-like"/>
</dbReference>
<keyword evidence="1" id="KW-1133">Transmembrane helix</keyword>
<keyword evidence="3" id="KW-1185">Reference proteome</keyword>
<name>A0A9P5Q0I7_9AGAR</name>
<protein>
    <submittedName>
        <fullName evidence="2">Uncharacterized protein</fullName>
    </submittedName>
</protein>